<protein>
    <submittedName>
        <fullName evidence="1">Uncharacterized protein</fullName>
    </submittedName>
</protein>
<accession>A0ACC2C547</accession>
<sequence length="226" mass="25988">MAGYDNHKVLDCGSSLLELPFGDEVEDVFEKLPDHLLIEILVRVPNLDWSAAALVRKRWAVIFKSDALWQSALRHRWPKVEWGKRWPGPIGRGSSKRRYTALHLSKCLFNLGENNGDIDEVAGHAYLFLKEQLESATPLTYNLLHGTIIDQFLACGKSGSAAQDLASQIWLAVIDNMDGTERTFHLLMRIEEEWEVFFPHVLQWKLLERLFKLSRLLTLEGYMLEN</sequence>
<organism evidence="1 2">
    <name type="scientific">Diphasiastrum complanatum</name>
    <name type="common">Issler's clubmoss</name>
    <name type="synonym">Lycopodium complanatum</name>
    <dbReference type="NCBI Taxonomy" id="34168"/>
    <lineage>
        <taxon>Eukaryota</taxon>
        <taxon>Viridiplantae</taxon>
        <taxon>Streptophyta</taxon>
        <taxon>Embryophyta</taxon>
        <taxon>Tracheophyta</taxon>
        <taxon>Lycopodiopsida</taxon>
        <taxon>Lycopodiales</taxon>
        <taxon>Lycopodiaceae</taxon>
        <taxon>Lycopodioideae</taxon>
        <taxon>Diphasiastrum</taxon>
    </lineage>
</organism>
<name>A0ACC2C547_DIPCM</name>
<keyword evidence="2" id="KW-1185">Reference proteome</keyword>
<comment type="caution">
    <text evidence="1">The sequence shown here is derived from an EMBL/GenBank/DDBJ whole genome shotgun (WGS) entry which is preliminary data.</text>
</comment>
<dbReference type="EMBL" id="CM055103">
    <property type="protein sequence ID" value="KAJ7537161.1"/>
    <property type="molecule type" value="Genomic_DNA"/>
</dbReference>
<reference evidence="2" key="1">
    <citation type="journal article" date="2024" name="Proc. Natl. Acad. Sci. U.S.A.">
        <title>Extraordinary preservation of gene collinearity over three hundred million years revealed in homosporous lycophytes.</title>
        <authorList>
            <person name="Li C."/>
            <person name="Wickell D."/>
            <person name="Kuo L.Y."/>
            <person name="Chen X."/>
            <person name="Nie B."/>
            <person name="Liao X."/>
            <person name="Peng D."/>
            <person name="Ji J."/>
            <person name="Jenkins J."/>
            <person name="Williams M."/>
            <person name="Shu S."/>
            <person name="Plott C."/>
            <person name="Barry K."/>
            <person name="Rajasekar S."/>
            <person name="Grimwood J."/>
            <person name="Han X."/>
            <person name="Sun S."/>
            <person name="Hou Z."/>
            <person name="He W."/>
            <person name="Dai G."/>
            <person name="Sun C."/>
            <person name="Schmutz J."/>
            <person name="Leebens-Mack J.H."/>
            <person name="Li F.W."/>
            <person name="Wang L."/>
        </authorList>
    </citation>
    <scope>NUCLEOTIDE SEQUENCE [LARGE SCALE GENOMIC DNA]</scope>
    <source>
        <strain evidence="2">cv. PW_Plant_1</strain>
    </source>
</reference>
<evidence type="ECO:0000313" key="2">
    <source>
        <dbReference type="Proteomes" id="UP001162992"/>
    </source>
</evidence>
<proteinExistence type="predicted"/>
<dbReference type="Proteomes" id="UP001162992">
    <property type="component" value="Chromosome 12"/>
</dbReference>
<evidence type="ECO:0000313" key="1">
    <source>
        <dbReference type="EMBL" id="KAJ7537161.1"/>
    </source>
</evidence>
<gene>
    <name evidence="1" type="ORF">O6H91_12G100800</name>
</gene>